<feature type="compositionally biased region" description="Acidic residues" evidence="6">
    <location>
        <begin position="133"/>
        <end position="143"/>
    </location>
</feature>
<dbReference type="InterPro" id="IPR013087">
    <property type="entry name" value="Znf_C2H2_type"/>
</dbReference>
<evidence type="ECO:0000256" key="5">
    <source>
        <dbReference type="PROSITE-ProRule" id="PRU00042"/>
    </source>
</evidence>
<evidence type="ECO:0000256" key="3">
    <source>
        <dbReference type="ARBA" id="ARBA00022771"/>
    </source>
</evidence>
<feature type="compositionally biased region" description="Basic and acidic residues" evidence="6">
    <location>
        <begin position="214"/>
        <end position="225"/>
    </location>
</feature>
<organism evidence="8 9">
    <name type="scientific">Meganyctiphanes norvegica</name>
    <name type="common">Northern krill</name>
    <name type="synonym">Thysanopoda norvegica</name>
    <dbReference type="NCBI Taxonomy" id="48144"/>
    <lineage>
        <taxon>Eukaryota</taxon>
        <taxon>Metazoa</taxon>
        <taxon>Ecdysozoa</taxon>
        <taxon>Arthropoda</taxon>
        <taxon>Crustacea</taxon>
        <taxon>Multicrustacea</taxon>
        <taxon>Malacostraca</taxon>
        <taxon>Eumalacostraca</taxon>
        <taxon>Eucarida</taxon>
        <taxon>Euphausiacea</taxon>
        <taxon>Euphausiidae</taxon>
        <taxon>Meganyctiphanes</taxon>
    </lineage>
</organism>
<dbReference type="PANTHER" id="PTHR24408:SF58">
    <property type="entry name" value="TRANSCRIPTION FACTOR (TFIIIA), PUTATIVE (AFU_ORTHOLOGUE AFUA_1G05150)-RELATED"/>
    <property type="match status" value="1"/>
</dbReference>
<feature type="domain" description="C2H2-type" evidence="7">
    <location>
        <begin position="20"/>
        <end position="44"/>
    </location>
</feature>
<dbReference type="Pfam" id="PF00096">
    <property type="entry name" value="zf-C2H2"/>
    <property type="match status" value="3"/>
</dbReference>
<keyword evidence="2" id="KW-0677">Repeat</keyword>
<feature type="compositionally biased region" description="Basic and acidic residues" evidence="6">
    <location>
        <begin position="181"/>
        <end position="197"/>
    </location>
</feature>
<feature type="domain" description="C2H2-type" evidence="7">
    <location>
        <begin position="779"/>
        <end position="802"/>
    </location>
</feature>
<feature type="compositionally biased region" description="Low complexity" evidence="6">
    <location>
        <begin position="91"/>
        <end position="104"/>
    </location>
</feature>
<protein>
    <recommendedName>
        <fullName evidence="7">C2H2-type domain-containing protein</fullName>
    </recommendedName>
</protein>
<dbReference type="GO" id="GO:0000981">
    <property type="term" value="F:DNA-binding transcription factor activity, RNA polymerase II-specific"/>
    <property type="evidence" value="ECO:0007669"/>
    <property type="project" value="TreeGrafter"/>
</dbReference>
<dbReference type="InterPro" id="IPR036236">
    <property type="entry name" value="Znf_C2H2_sf"/>
</dbReference>
<comment type="caution">
    <text evidence="8">The sequence shown here is derived from an EMBL/GenBank/DDBJ whole genome shotgun (WGS) entry which is preliminary data.</text>
</comment>
<name>A0AAV2S2B7_MEGNR</name>
<evidence type="ECO:0000256" key="1">
    <source>
        <dbReference type="ARBA" id="ARBA00022723"/>
    </source>
</evidence>
<keyword evidence="3 5" id="KW-0863">Zinc-finger</keyword>
<dbReference type="PROSITE" id="PS50157">
    <property type="entry name" value="ZINC_FINGER_C2H2_2"/>
    <property type="match status" value="6"/>
</dbReference>
<feature type="region of interest" description="Disordered" evidence="6">
    <location>
        <begin position="91"/>
        <end position="239"/>
    </location>
</feature>
<evidence type="ECO:0000259" key="7">
    <source>
        <dbReference type="PROSITE" id="PS50157"/>
    </source>
</evidence>
<dbReference type="EMBL" id="CAXKWB010037453">
    <property type="protein sequence ID" value="CAL4149922.1"/>
    <property type="molecule type" value="Genomic_DNA"/>
</dbReference>
<feature type="compositionally biased region" description="Polar residues" evidence="6">
    <location>
        <begin position="164"/>
        <end position="174"/>
    </location>
</feature>
<feature type="compositionally biased region" description="Basic and acidic residues" evidence="6">
    <location>
        <begin position="286"/>
        <end position="301"/>
    </location>
</feature>
<keyword evidence="1" id="KW-0479">Metal-binding</keyword>
<dbReference type="GO" id="GO:0008270">
    <property type="term" value="F:zinc ion binding"/>
    <property type="evidence" value="ECO:0007669"/>
    <property type="project" value="UniProtKB-KW"/>
</dbReference>
<dbReference type="PROSITE" id="PS00028">
    <property type="entry name" value="ZINC_FINGER_C2H2_1"/>
    <property type="match status" value="6"/>
</dbReference>
<dbReference type="FunFam" id="3.30.160.60:FF:000446">
    <property type="entry name" value="Zinc finger protein"/>
    <property type="match status" value="1"/>
</dbReference>
<gene>
    <name evidence="8" type="ORF">MNOR_LOCUS30514</name>
</gene>
<feature type="compositionally biased region" description="Basic and acidic residues" evidence="6">
    <location>
        <begin position="312"/>
        <end position="354"/>
    </location>
</feature>
<dbReference type="Proteomes" id="UP001497623">
    <property type="component" value="Unassembled WGS sequence"/>
</dbReference>
<keyword evidence="4" id="KW-0862">Zinc</keyword>
<sequence>MDTDTSDSDTDLTYEEMRPFHCCKCNNRFIKQKDLNFHKELVHAKGIYQCAKCNFSCKGIGQMTVHNRKHIRENRHLKIYSAPLRKSKQISNGVNVLNGSSSNDDSGDKVNKIGKEKSESDKENTLSICNDDSSSDGDSDNEVVSENTDVIVSESDKENDKQEIASSTNSSNNALDDEDTIENRKQIKSDKDKDKIQSKLNVRSSDSDTNSGFDDDKSNNKEKVISHTRNNMIDQETKKRKSNFQLELAIANFMKNKNDKTDENLPSTSSTNLDKDNFFTSVKNLDKNSKKETESKIKDKQNNIYKRRKSFHTSDSESENIRQKKNSNEKHESNISDQGRKTKDNEKISHERIKSTHTSNSENQNKQKHKSKSRIHRIDSKSKNKDVCKDLPQKQKSDSRKSEQQNSHIRKTISEAKLSNTTDCENVNKRIQKSKSERYKCDSENENKGCSKSTSKKQKSNTSKSGQKGRENKTTFFDRAIQSSDLENENQHKHMFKSEKRNSSSDKIKSYPTNVAWSENETSCNEAIVGIETNGASNKEETIIETDMIKQISEHPEIKTETEVYDHDEINGKGKIHSNDSREKTLKPMVKVPKCNIKEIINESKRSNNSENENVKKSKNDESVIRNRQTETEIVRDQSKNKCTVCKKSFERKKILKKHLLSGVCYSTGTDASKCKNRSHGDFSIYTNQPSNNKESSNLKISNDNTVKVNKIISNNINHTHVHHKIMKRSVYSTSKVEELMSRVQKINNQFQCPECLKSFMNDGNMRRHLITHTGEKPFPCTKCDAAFYQKIALQKHMKFFHNEGMFGCKFCNETFVQEIHMKRHMAEHTGAKTFSCVICLENFALERDFKKHMKKEHQLEESSDSNHNTNYSILDTITSSEKVSIPELKIYSASKNKSSDEDSDKLKVDIKAQKQNISERTVTTEKVNETQSALQSSSYRIKDVDTSCSNEVRGTIGKVIETQKQIIPERVVTSEKVVQNKYESKLSNYQVPELNATCSKELNNDILKSFKEKKSPKSSTEILNSNRCSLIQSSSDISHKLDSSESPSKSPSKSPNKLSLKKKLYECPHCDKTFRHKMVMKSHMETHQDNSDSDSLPDINV</sequence>
<dbReference type="PANTHER" id="PTHR24408">
    <property type="entry name" value="ZINC FINGER PROTEIN"/>
    <property type="match status" value="1"/>
</dbReference>
<feature type="compositionally biased region" description="Basic and acidic residues" evidence="6">
    <location>
        <begin position="376"/>
        <end position="403"/>
    </location>
</feature>
<feature type="compositionally biased region" description="Basic and acidic residues" evidence="6">
    <location>
        <begin position="106"/>
        <end position="124"/>
    </location>
</feature>
<feature type="region of interest" description="Disordered" evidence="6">
    <location>
        <begin position="1037"/>
        <end position="1061"/>
    </location>
</feature>
<feature type="domain" description="C2H2-type" evidence="7">
    <location>
        <begin position="751"/>
        <end position="778"/>
    </location>
</feature>
<evidence type="ECO:0000313" key="8">
    <source>
        <dbReference type="EMBL" id="CAL4149922.1"/>
    </source>
</evidence>
<proteinExistence type="predicted"/>
<reference evidence="8 9" key="1">
    <citation type="submission" date="2024-05" db="EMBL/GenBank/DDBJ databases">
        <authorList>
            <person name="Wallberg A."/>
        </authorList>
    </citation>
    <scope>NUCLEOTIDE SEQUENCE [LARGE SCALE GENOMIC DNA]</scope>
</reference>
<evidence type="ECO:0000256" key="6">
    <source>
        <dbReference type="SAM" id="MobiDB-lite"/>
    </source>
</evidence>
<feature type="domain" description="C2H2-type" evidence="7">
    <location>
        <begin position="835"/>
        <end position="863"/>
    </location>
</feature>
<dbReference type="GO" id="GO:0005634">
    <property type="term" value="C:nucleus"/>
    <property type="evidence" value="ECO:0007669"/>
    <property type="project" value="TreeGrafter"/>
</dbReference>
<dbReference type="SMART" id="SM00355">
    <property type="entry name" value="ZnF_C2H2"/>
    <property type="match status" value="8"/>
</dbReference>
<feature type="domain" description="C2H2-type" evidence="7">
    <location>
        <begin position="1066"/>
        <end position="1093"/>
    </location>
</feature>
<dbReference type="GO" id="GO:0043565">
    <property type="term" value="F:sequence-specific DNA binding"/>
    <property type="evidence" value="ECO:0007669"/>
    <property type="project" value="TreeGrafter"/>
</dbReference>
<feature type="compositionally biased region" description="Basic residues" evidence="6">
    <location>
        <begin position="366"/>
        <end position="375"/>
    </location>
</feature>
<keyword evidence="9" id="KW-1185">Reference proteome</keyword>
<feature type="compositionally biased region" description="Basic and acidic residues" evidence="6">
    <location>
        <begin position="489"/>
        <end position="508"/>
    </location>
</feature>
<dbReference type="AlphaFoldDB" id="A0AAV2S2B7"/>
<dbReference type="SUPFAM" id="SSF57667">
    <property type="entry name" value="beta-beta-alpha zinc fingers"/>
    <property type="match status" value="3"/>
</dbReference>
<accession>A0AAV2S2B7</accession>
<feature type="compositionally biased region" description="Low complexity" evidence="6">
    <location>
        <begin position="1045"/>
        <end position="1059"/>
    </location>
</feature>
<feature type="compositionally biased region" description="Basic and acidic residues" evidence="6">
    <location>
        <begin position="154"/>
        <end position="163"/>
    </location>
</feature>
<feature type="compositionally biased region" description="Polar residues" evidence="6">
    <location>
        <begin position="200"/>
        <end position="212"/>
    </location>
</feature>
<evidence type="ECO:0000313" key="9">
    <source>
        <dbReference type="Proteomes" id="UP001497623"/>
    </source>
</evidence>
<evidence type="ECO:0000256" key="2">
    <source>
        <dbReference type="ARBA" id="ARBA00022737"/>
    </source>
</evidence>
<evidence type="ECO:0000256" key="4">
    <source>
        <dbReference type="ARBA" id="ARBA00022833"/>
    </source>
</evidence>
<feature type="domain" description="C2H2-type" evidence="7">
    <location>
        <begin position="807"/>
        <end position="834"/>
    </location>
</feature>
<feature type="region of interest" description="Disordered" evidence="6">
    <location>
        <begin position="1082"/>
        <end position="1102"/>
    </location>
</feature>
<feature type="region of interest" description="Disordered" evidence="6">
    <location>
        <begin position="603"/>
        <end position="630"/>
    </location>
</feature>
<feature type="compositionally biased region" description="Basic and acidic residues" evidence="6">
    <location>
        <begin position="434"/>
        <end position="449"/>
    </location>
</feature>
<feature type="region of interest" description="Disordered" evidence="6">
    <location>
        <begin position="286"/>
        <end position="508"/>
    </location>
</feature>
<dbReference type="Gene3D" id="3.30.160.60">
    <property type="entry name" value="Classic Zinc Finger"/>
    <property type="match status" value="5"/>
</dbReference>